<dbReference type="EMBL" id="CP000804">
    <property type="protein sequence ID" value="ABU56722.1"/>
    <property type="molecule type" value="Genomic_DNA"/>
</dbReference>
<dbReference type="GO" id="GO:0032993">
    <property type="term" value="C:protein-DNA complex"/>
    <property type="evidence" value="ECO:0007669"/>
    <property type="project" value="TreeGrafter"/>
</dbReference>
<dbReference type="GO" id="GO:0006355">
    <property type="term" value="P:regulation of DNA-templated transcription"/>
    <property type="evidence" value="ECO:0007669"/>
    <property type="project" value="InterPro"/>
</dbReference>
<evidence type="ECO:0000256" key="3">
    <source>
        <dbReference type="ARBA" id="ARBA00023125"/>
    </source>
</evidence>
<dbReference type="GO" id="GO:0005829">
    <property type="term" value="C:cytosol"/>
    <property type="evidence" value="ECO:0007669"/>
    <property type="project" value="TreeGrafter"/>
</dbReference>
<evidence type="ECO:0000259" key="8">
    <source>
        <dbReference type="PROSITE" id="PS51755"/>
    </source>
</evidence>
<dbReference type="STRING" id="383372.Rcas_0593"/>
<evidence type="ECO:0000256" key="2">
    <source>
        <dbReference type="ARBA" id="ARBA00023015"/>
    </source>
</evidence>
<evidence type="ECO:0000313" key="9">
    <source>
        <dbReference type="EMBL" id="ABU56722.1"/>
    </source>
</evidence>
<dbReference type="PROSITE" id="PS51755">
    <property type="entry name" value="OMPR_PHOB"/>
    <property type="match status" value="1"/>
</dbReference>
<evidence type="ECO:0000313" key="10">
    <source>
        <dbReference type="Proteomes" id="UP000000263"/>
    </source>
</evidence>
<dbReference type="SUPFAM" id="SSF46894">
    <property type="entry name" value="C-terminal effector domain of the bipartite response regulators"/>
    <property type="match status" value="1"/>
</dbReference>
<organism evidence="9 10">
    <name type="scientific">Roseiflexus castenholzii (strain DSM 13941 / HLO8)</name>
    <dbReference type="NCBI Taxonomy" id="383372"/>
    <lineage>
        <taxon>Bacteria</taxon>
        <taxon>Bacillati</taxon>
        <taxon>Chloroflexota</taxon>
        <taxon>Chloroflexia</taxon>
        <taxon>Chloroflexales</taxon>
        <taxon>Roseiflexineae</taxon>
        <taxon>Roseiflexaceae</taxon>
        <taxon>Roseiflexus</taxon>
    </lineage>
</organism>
<gene>
    <name evidence="9" type="ordered locus">Rcas_0593</name>
</gene>
<feature type="domain" description="Response regulatory" evidence="7">
    <location>
        <begin position="6"/>
        <end position="120"/>
    </location>
</feature>
<dbReference type="InterPro" id="IPR001867">
    <property type="entry name" value="OmpR/PhoB-type_DNA-bd"/>
</dbReference>
<dbReference type="Proteomes" id="UP000000263">
    <property type="component" value="Chromosome"/>
</dbReference>
<accession>A7NGX5</accession>
<evidence type="ECO:0000256" key="4">
    <source>
        <dbReference type="ARBA" id="ARBA00023163"/>
    </source>
</evidence>
<dbReference type="AlphaFoldDB" id="A7NGX5"/>
<dbReference type="CDD" id="cd00383">
    <property type="entry name" value="trans_reg_C"/>
    <property type="match status" value="1"/>
</dbReference>
<keyword evidence="4" id="KW-0804">Transcription</keyword>
<keyword evidence="2" id="KW-0805">Transcription regulation</keyword>
<dbReference type="InterPro" id="IPR036388">
    <property type="entry name" value="WH-like_DNA-bd_sf"/>
</dbReference>
<dbReference type="Gene3D" id="3.40.50.2300">
    <property type="match status" value="1"/>
</dbReference>
<name>A7NGX5_ROSCS</name>
<keyword evidence="1 5" id="KW-0597">Phosphoprotein</keyword>
<evidence type="ECO:0000259" key="7">
    <source>
        <dbReference type="PROSITE" id="PS50110"/>
    </source>
</evidence>
<dbReference type="PANTHER" id="PTHR48111:SF50">
    <property type="entry name" value="KDP OPERON TRANSCRIPTIONAL REGULATORY PROTEIN KDPE"/>
    <property type="match status" value="1"/>
</dbReference>
<dbReference type="Pfam" id="PF00072">
    <property type="entry name" value="Response_reg"/>
    <property type="match status" value="1"/>
</dbReference>
<feature type="domain" description="OmpR/PhoB-type" evidence="8">
    <location>
        <begin position="160"/>
        <end position="261"/>
    </location>
</feature>
<dbReference type="InterPro" id="IPR001789">
    <property type="entry name" value="Sig_transdc_resp-reg_receiver"/>
</dbReference>
<feature type="DNA-binding region" description="OmpR/PhoB-type" evidence="6">
    <location>
        <begin position="160"/>
        <end position="261"/>
    </location>
</feature>
<dbReference type="KEGG" id="rca:Rcas_0593"/>
<keyword evidence="10" id="KW-1185">Reference proteome</keyword>
<dbReference type="HOGENOM" id="CLU_000445_30_4_0"/>
<reference evidence="9 10" key="1">
    <citation type="submission" date="2007-08" db="EMBL/GenBank/DDBJ databases">
        <title>Complete sequence of Roseiflexus castenholzii DSM 13941.</title>
        <authorList>
            <consortium name="US DOE Joint Genome Institute"/>
            <person name="Copeland A."/>
            <person name="Lucas S."/>
            <person name="Lapidus A."/>
            <person name="Barry K."/>
            <person name="Glavina del Rio T."/>
            <person name="Dalin E."/>
            <person name="Tice H."/>
            <person name="Pitluck S."/>
            <person name="Thompson L.S."/>
            <person name="Brettin T."/>
            <person name="Bruce D."/>
            <person name="Detter J.C."/>
            <person name="Han C."/>
            <person name="Tapia R."/>
            <person name="Schmutz J."/>
            <person name="Larimer F."/>
            <person name="Land M."/>
            <person name="Hauser L."/>
            <person name="Kyrpides N."/>
            <person name="Mikhailova N."/>
            <person name="Bryant D.A."/>
            <person name="Hanada S."/>
            <person name="Tsukatani Y."/>
            <person name="Richardson P."/>
        </authorList>
    </citation>
    <scope>NUCLEOTIDE SEQUENCE [LARGE SCALE GENOMIC DNA]</scope>
    <source>
        <strain evidence="10">DSM 13941 / HLO8</strain>
    </source>
</reference>
<dbReference type="Pfam" id="PF00486">
    <property type="entry name" value="Trans_reg_C"/>
    <property type="match status" value="1"/>
</dbReference>
<dbReference type="Gene3D" id="1.10.10.10">
    <property type="entry name" value="Winged helix-like DNA-binding domain superfamily/Winged helix DNA-binding domain"/>
    <property type="match status" value="1"/>
</dbReference>
<dbReference type="PANTHER" id="PTHR48111">
    <property type="entry name" value="REGULATOR OF RPOS"/>
    <property type="match status" value="1"/>
</dbReference>
<dbReference type="SMART" id="SM00448">
    <property type="entry name" value="REC"/>
    <property type="match status" value="1"/>
</dbReference>
<protein>
    <submittedName>
        <fullName evidence="9">Two component transcriptional regulator, winged helix family</fullName>
    </submittedName>
</protein>
<dbReference type="InterPro" id="IPR039420">
    <property type="entry name" value="WalR-like"/>
</dbReference>
<proteinExistence type="predicted"/>
<dbReference type="InterPro" id="IPR016032">
    <property type="entry name" value="Sig_transdc_resp-reg_C-effctor"/>
</dbReference>
<dbReference type="GO" id="GO:0000156">
    <property type="term" value="F:phosphorelay response regulator activity"/>
    <property type="evidence" value="ECO:0007669"/>
    <property type="project" value="TreeGrafter"/>
</dbReference>
<dbReference type="PROSITE" id="PS50110">
    <property type="entry name" value="RESPONSE_REGULATORY"/>
    <property type="match status" value="1"/>
</dbReference>
<sequence>MRQPAKILVVDDERAVRIMLETALRAHGYRVETAANGADARMRIEHEEFDLLLLDLQLGDIDGIDILREVKERSPATEVILLTAHGSINSAIAALRYGAFDYLLKPAQVAEIRERVERALNNRRINLQRTELLQRISESARALGLIESGSHPISAPSTSSDHLTVGPLMLDLRRHAAYLGEHVLTLTRTEFALLTALAQNPDTALSYTALSEAVYGRAQPEDEARSLLRPHIARLRQKLDATKTPGIALISIRSMGYMLQTENAPVP</sequence>
<evidence type="ECO:0000256" key="5">
    <source>
        <dbReference type="PROSITE-ProRule" id="PRU00169"/>
    </source>
</evidence>
<dbReference type="RefSeq" id="WP_012119153.1">
    <property type="nucleotide sequence ID" value="NC_009767.1"/>
</dbReference>
<dbReference type="GO" id="GO:0000976">
    <property type="term" value="F:transcription cis-regulatory region binding"/>
    <property type="evidence" value="ECO:0007669"/>
    <property type="project" value="TreeGrafter"/>
</dbReference>
<dbReference type="SMART" id="SM00862">
    <property type="entry name" value="Trans_reg_C"/>
    <property type="match status" value="1"/>
</dbReference>
<evidence type="ECO:0000256" key="6">
    <source>
        <dbReference type="PROSITE-ProRule" id="PRU01091"/>
    </source>
</evidence>
<dbReference type="eggNOG" id="COG0745">
    <property type="taxonomic scope" value="Bacteria"/>
</dbReference>
<dbReference type="FunFam" id="3.40.50.2300:FF:000018">
    <property type="entry name" value="DNA-binding transcriptional regulator NtrC"/>
    <property type="match status" value="1"/>
</dbReference>
<dbReference type="InterPro" id="IPR011006">
    <property type="entry name" value="CheY-like_superfamily"/>
</dbReference>
<feature type="modified residue" description="4-aspartylphosphate" evidence="5">
    <location>
        <position position="55"/>
    </location>
</feature>
<dbReference type="SUPFAM" id="SSF52172">
    <property type="entry name" value="CheY-like"/>
    <property type="match status" value="1"/>
</dbReference>
<dbReference type="OrthoDB" id="9808843at2"/>
<evidence type="ECO:0000256" key="1">
    <source>
        <dbReference type="ARBA" id="ARBA00022553"/>
    </source>
</evidence>
<keyword evidence="3 6" id="KW-0238">DNA-binding</keyword>